<keyword evidence="4" id="KW-0804">Transcription</keyword>
<dbReference type="GO" id="GO:0000124">
    <property type="term" value="C:SAGA complex"/>
    <property type="evidence" value="ECO:0007669"/>
    <property type="project" value="TreeGrafter"/>
</dbReference>
<gene>
    <name evidence="6" type="ORF">AMORRO_LOCUS18088</name>
</gene>
<evidence type="ECO:0000256" key="5">
    <source>
        <dbReference type="ARBA" id="ARBA00023242"/>
    </source>
</evidence>
<evidence type="ECO:0000256" key="4">
    <source>
        <dbReference type="ARBA" id="ARBA00023163"/>
    </source>
</evidence>
<dbReference type="AlphaFoldDB" id="A0A9N9JPH0"/>
<evidence type="ECO:0000313" key="7">
    <source>
        <dbReference type="Proteomes" id="UP000789342"/>
    </source>
</evidence>
<dbReference type="Pfam" id="PF10198">
    <property type="entry name" value="Ada3"/>
    <property type="match status" value="1"/>
</dbReference>
<sequence length="161" mass="18991">RRIQELDIDGSCGPLTERLLAAFLEKEEPVTIVPSPEETQINGNHNGTGVNSPEDTHVNGYHQEVAEEQRELFNMDERLKRELKALGIMDEQDVQWDEREDDEISIRLRELQEKLRQQVKINNYRKEVLLKKVKDRLAYIAYNNYLDETDAQIEEFYLARF</sequence>
<feature type="non-terminal residue" evidence="6">
    <location>
        <position position="1"/>
    </location>
</feature>
<name>A0A9N9JPH0_9GLOM</name>
<comment type="similarity">
    <text evidence="2">Belongs to the NGG1 family.</text>
</comment>
<evidence type="ECO:0000313" key="6">
    <source>
        <dbReference type="EMBL" id="CAG8790351.1"/>
    </source>
</evidence>
<dbReference type="InterPro" id="IPR019340">
    <property type="entry name" value="Histone_AcTrfase_su3"/>
</dbReference>
<feature type="non-terminal residue" evidence="6">
    <location>
        <position position="161"/>
    </location>
</feature>
<comment type="subcellular location">
    <subcellularLocation>
        <location evidence="1">Nucleus</location>
    </subcellularLocation>
</comment>
<dbReference type="GO" id="GO:0005634">
    <property type="term" value="C:nucleus"/>
    <property type="evidence" value="ECO:0007669"/>
    <property type="project" value="UniProtKB-SubCell"/>
</dbReference>
<keyword evidence="5" id="KW-0539">Nucleus</keyword>
<evidence type="ECO:0000256" key="2">
    <source>
        <dbReference type="ARBA" id="ARBA00005330"/>
    </source>
</evidence>
<evidence type="ECO:0000256" key="3">
    <source>
        <dbReference type="ARBA" id="ARBA00023015"/>
    </source>
</evidence>
<dbReference type="GO" id="GO:0006357">
    <property type="term" value="P:regulation of transcription by RNA polymerase II"/>
    <property type="evidence" value="ECO:0007669"/>
    <property type="project" value="TreeGrafter"/>
</dbReference>
<accession>A0A9N9JPH0</accession>
<comment type="caution">
    <text evidence="6">The sequence shown here is derived from an EMBL/GenBank/DDBJ whole genome shotgun (WGS) entry which is preliminary data.</text>
</comment>
<organism evidence="6 7">
    <name type="scientific">Acaulospora morrowiae</name>
    <dbReference type="NCBI Taxonomy" id="94023"/>
    <lineage>
        <taxon>Eukaryota</taxon>
        <taxon>Fungi</taxon>
        <taxon>Fungi incertae sedis</taxon>
        <taxon>Mucoromycota</taxon>
        <taxon>Glomeromycotina</taxon>
        <taxon>Glomeromycetes</taxon>
        <taxon>Diversisporales</taxon>
        <taxon>Acaulosporaceae</taxon>
        <taxon>Acaulospora</taxon>
    </lineage>
</organism>
<dbReference type="OrthoDB" id="1232at2759"/>
<protein>
    <submittedName>
        <fullName evidence="6">12087_t:CDS:1</fullName>
    </submittedName>
</protein>
<proteinExistence type="inferred from homology"/>
<evidence type="ECO:0000256" key="1">
    <source>
        <dbReference type="ARBA" id="ARBA00004123"/>
    </source>
</evidence>
<dbReference type="EMBL" id="CAJVPV010060798">
    <property type="protein sequence ID" value="CAG8790351.1"/>
    <property type="molecule type" value="Genomic_DNA"/>
</dbReference>
<keyword evidence="3" id="KW-0805">Transcription regulation</keyword>
<keyword evidence="7" id="KW-1185">Reference proteome</keyword>
<reference evidence="6" key="1">
    <citation type="submission" date="2021-06" db="EMBL/GenBank/DDBJ databases">
        <authorList>
            <person name="Kallberg Y."/>
            <person name="Tangrot J."/>
            <person name="Rosling A."/>
        </authorList>
    </citation>
    <scope>NUCLEOTIDE SEQUENCE</scope>
    <source>
        <strain evidence="6">CL551</strain>
    </source>
</reference>
<dbReference type="GO" id="GO:0003713">
    <property type="term" value="F:transcription coactivator activity"/>
    <property type="evidence" value="ECO:0007669"/>
    <property type="project" value="TreeGrafter"/>
</dbReference>
<dbReference type="Proteomes" id="UP000789342">
    <property type="component" value="Unassembled WGS sequence"/>
</dbReference>
<dbReference type="PANTHER" id="PTHR13556:SF2">
    <property type="entry name" value="TRANSCRIPTIONAL ADAPTER 3"/>
    <property type="match status" value="1"/>
</dbReference>
<dbReference type="PANTHER" id="PTHR13556">
    <property type="entry name" value="TRANSCRIPTIONAL ADAPTER 3-RELATED"/>
    <property type="match status" value="1"/>
</dbReference>